<evidence type="ECO:0000256" key="2">
    <source>
        <dbReference type="ARBA" id="ARBA00023015"/>
    </source>
</evidence>
<accession>A0AAV9XZH5</accession>
<dbReference type="Pfam" id="PF00382">
    <property type="entry name" value="TFIIB"/>
    <property type="match status" value="2"/>
</dbReference>
<keyword evidence="8" id="KW-1185">Reference proteome</keyword>
<dbReference type="AlphaFoldDB" id="A0AAV9XZH5"/>
<dbReference type="SUPFAM" id="SSF47954">
    <property type="entry name" value="Cyclin-like"/>
    <property type="match status" value="2"/>
</dbReference>
<dbReference type="GO" id="GO:0097550">
    <property type="term" value="C:transcription preinitiation complex"/>
    <property type="evidence" value="ECO:0007669"/>
    <property type="project" value="TreeGrafter"/>
</dbReference>
<dbReference type="Gene3D" id="1.10.472.170">
    <property type="match status" value="1"/>
</dbReference>
<name>A0AAV9XZH5_9CRYT</name>
<dbReference type="InterPro" id="IPR000812">
    <property type="entry name" value="TFIIB"/>
</dbReference>
<dbReference type="SUPFAM" id="SSF57783">
    <property type="entry name" value="Zinc beta-ribbon"/>
    <property type="match status" value="1"/>
</dbReference>
<dbReference type="PROSITE" id="PS51134">
    <property type="entry name" value="ZF_TFIIB"/>
    <property type="match status" value="1"/>
</dbReference>
<evidence type="ECO:0000259" key="6">
    <source>
        <dbReference type="PROSITE" id="PS51134"/>
    </source>
</evidence>
<dbReference type="InterPro" id="IPR013137">
    <property type="entry name" value="Znf_TFIIB"/>
</dbReference>
<evidence type="ECO:0000313" key="7">
    <source>
        <dbReference type="EMBL" id="KAK6589734.1"/>
    </source>
</evidence>
<dbReference type="Proteomes" id="UP001311799">
    <property type="component" value="Unassembled WGS sequence"/>
</dbReference>
<dbReference type="InterPro" id="IPR036915">
    <property type="entry name" value="Cyclin-like_sf"/>
</dbReference>
<dbReference type="Gene3D" id="1.10.472.10">
    <property type="entry name" value="Cyclin-like"/>
    <property type="match status" value="1"/>
</dbReference>
<sequence length="457" mass="51359">MNGSISNSCIGNVKEEKVIQTDSKHSLNNIMNNLTIHTPKNTVAADSDSVKTVRFEEKMSGPIRNTGTNKDRGNDVILKSQPYSDKRVHTSQSSNLCENGATASTSNSYINNNNNNSNTSLNNNMQNKNAKNNFEKPEVLPHLYRNYRPCKFCKRCGVGNSIVVYESKSGSEICTRCGVVVEDRVISDEQEWRSFSNDGNDGNSKSRIGSMNDVWLDDGTDSQLLVGDKKLMKTMLRHNSQESGDRLMKEVFSQLRQIASSFCLHDNIIERCKEIIKEQSNLNILKLSLKNTMAVVYVACREEGVSRTVKELITYDKTITERELVKSINKLKKDLPRRNTCLSSSAAELMPRFCHYLQLSHEIVGIAEYVCRTAEQYINKSHRPNSLAAGAIFFVCNLCNIQIEMRSVAIAAKSGETTVRGVYRELLSVGEKLLPRDFKPKLIGGIETLKRKSKVYD</sequence>
<comment type="caution">
    <text evidence="7">The sequence shown here is derived from an EMBL/GenBank/DDBJ whole genome shotgun (WGS) entry which is preliminary data.</text>
</comment>
<keyword evidence="5" id="KW-0863">Zinc-finger</keyword>
<gene>
    <name evidence="7" type="ORF">RS030_167</name>
</gene>
<dbReference type="GO" id="GO:0070897">
    <property type="term" value="P:transcription preinitiation complex assembly"/>
    <property type="evidence" value="ECO:0007669"/>
    <property type="project" value="InterPro"/>
</dbReference>
<dbReference type="GO" id="GO:0005634">
    <property type="term" value="C:nucleus"/>
    <property type="evidence" value="ECO:0007669"/>
    <property type="project" value="TreeGrafter"/>
</dbReference>
<feature type="domain" description="TFIIB-type" evidence="6">
    <location>
        <begin position="148"/>
        <end position="182"/>
    </location>
</feature>
<reference evidence="7 8" key="1">
    <citation type="submission" date="2023-10" db="EMBL/GenBank/DDBJ databases">
        <title>Comparative genomics analysis reveals potential genetic determinants of host preference in Cryptosporidium xiaoi.</title>
        <authorList>
            <person name="Xiao L."/>
            <person name="Li J."/>
        </authorList>
    </citation>
    <scope>NUCLEOTIDE SEQUENCE [LARGE SCALE GENOMIC DNA]</scope>
    <source>
        <strain evidence="7 8">52996</strain>
    </source>
</reference>
<protein>
    <recommendedName>
        <fullName evidence="4">General transcription factor TFIIB</fullName>
    </recommendedName>
</protein>
<dbReference type="PANTHER" id="PTHR11618:SF13">
    <property type="entry name" value="TRANSCRIPTION INITIATION FACTOR IIB"/>
    <property type="match status" value="1"/>
</dbReference>
<evidence type="ECO:0000256" key="3">
    <source>
        <dbReference type="ARBA" id="ARBA00023163"/>
    </source>
</evidence>
<proteinExistence type="predicted"/>
<evidence type="ECO:0000256" key="4">
    <source>
        <dbReference type="ARBA" id="ARBA00031706"/>
    </source>
</evidence>
<dbReference type="PRINTS" id="PR00685">
    <property type="entry name" value="TIFACTORIIB"/>
</dbReference>
<dbReference type="GO" id="GO:0008270">
    <property type="term" value="F:zinc ion binding"/>
    <property type="evidence" value="ECO:0007669"/>
    <property type="project" value="UniProtKB-KW"/>
</dbReference>
<keyword evidence="2" id="KW-0805">Transcription regulation</keyword>
<organism evidence="7 8">
    <name type="scientific">Cryptosporidium xiaoi</name>
    <dbReference type="NCBI Taxonomy" id="659607"/>
    <lineage>
        <taxon>Eukaryota</taxon>
        <taxon>Sar</taxon>
        <taxon>Alveolata</taxon>
        <taxon>Apicomplexa</taxon>
        <taxon>Conoidasida</taxon>
        <taxon>Coccidia</taxon>
        <taxon>Eucoccidiorida</taxon>
        <taxon>Eimeriorina</taxon>
        <taxon>Cryptosporidiidae</taxon>
        <taxon>Cryptosporidium</taxon>
    </lineage>
</organism>
<evidence type="ECO:0000313" key="8">
    <source>
        <dbReference type="Proteomes" id="UP001311799"/>
    </source>
</evidence>
<dbReference type="PANTHER" id="PTHR11618">
    <property type="entry name" value="TRANSCRIPTION INITIATION FACTOR IIB-RELATED"/>
    <property type="match status" value="1"/>
</dbReference>
<dbReference type="InterPro" id="IPR013150">
    <property type="entry name" value="TFIIB_cyclin"/>
</dbReference>
<evidence type="ECO:0000256" key="1">
    <source>
        <dbReference type="ARBA" id="ARBA00022737"/>
    </source>
</evidence>
<dbReference type="EMBL" id="JAWDEY010000011">
    <property type="protein sequence ID" value="KAK6589734.1"/>
    <property type="molecule type" value="Genomic_DNA"/>
</dbReference>
<keyword evidence="1" id="KW-0677">Repeat</keyword>
<keyword evidence="5" id="KW-0862">Zinc</keyword>
<dbReference type="Pfam" id="PF08271">
    <property type="entry name" value="Zn_Ribbon_TF"/>
    <property type="match status" value="1"/>
</dbReference>
<keyword evidence="3" id="KW-0804">Transcription</keyword>
<dbReference type="GO" id="GO:0017025">
    <property type="term" value="F:TBP-class protein binding"/>
    <property type="evidence" value="ECO:0007669"/>
    <property type="project" value="InterPro"/>
</dbReference>
<evidence type="ECO:0000256" key="5">
    <source>
        <dbReference type="PROSITE-ProRule" id="PRU00469"/>
    </source>
</evidence>
<keyword evidence="5" id="KW-0479">Metal-binding</keyword>